<keyword evidence="13 15" id="KW-0472">Membrane</keyword>
<evidence type="ECO:0000256" key="6">
    <source>
        <dbReference type="ARBA" id="ARBA00022660"/>
    </source>
</evidence>
<evidence type="ECO:0000256" key="4">
    <source>
        <dbReference type="ARBA" id="ARBA00022475"/>
    </source>
</evidence>
<evidence type="ECO:0000256" key="7">
    <source>
        <dbReference type="ARBA" id="ARBA00022692"/>
    </source>
</evidence>
<organism evidence="17 18">
    <name type="scientific">Pseudomonas typographi</name>
    <dbReference type="NCBI Taxonomy" id="2715964"/>
    <lineage>
        <taxon>Bacteria</taxon>
        <taxon>Pseudomonadati</taxon>
        <taxon>Pseudomonadota</taxon>
        <taxon>Gammaproteobacteria</taxon>
        <taxon>Pseudomonadales</taxon>
        <taxon>Pseudomonadaceae</taxon>
        <taxon>Pseudomonas</taxon>
    </lineage>
</organism>
<comment type="similarity">
    <text evidence="2 14">Belongs to the heme-copper respiratory oxidase family.</text>
</comment>
<keyword evidence="9 14" id="KW-0249">Electron transport</keyword>
<evidence type="ECO:0000256" key="8">
    <source>
        <dbReference type="ARBA" id="ARBA00022723"/>
    </source>
</evidence>
<evidence type="ECO:0000259" key="16">
    <source>
        <dbReference type="PROSITE" id="PS50855"/>
    </source>
</evidence>
<feature type="transmembrane region" description="Helical" evidence="15">
    <location>
        <begin position="500"/>
        <end position="524"/>
    </location>
</feature>
<evidence type="ECO:0000256" key="2">
    <source>
        <dbReference type="ARBA" id="ARBA00009578"/>
    </source>
</evidence>
<feature type="transmembrane region" description="Helical" evidence="15">
    <location>
        <begin position="387"/>
        <end position="409"/>
    </location>
</feature>
<dbReference type="PANTHER" id="PTHR10422">
    <property type="entry name" value="CYTOCHROME C OXIDASE SUBUNIT 1"/>
    <property type="match status" value="1"/>
</dbReference>
<keyword evidence="10 15" id="KW-1133">Transmembrane helix</keyword>
<evidence type="ECO:0000256" key="15">
    <source>
        <dbReference type="SAM" id="Phobius"/>
    </source>
</evidence>
<dbReference type="PRINTS" id="PR01165">
    <property type="entry name" value="CYCOXIDASEI"/>
</dbReference>
<feature type="transmembrane region" description="Helical" evidence="15">
    <location>
        <begin position="64"/>
        <end position="81"/>
    </location>
</feature>
<evidence type="ECO:0000256" key="12">
    <source>
        <dbReference type="ARBA" id="ARBA00023008"/>
    </source>
</evidence>
<keyword evidence="6 14" id="KW-0679">Respiratory chain</keyword>
<feature type="transmembrane region" description="Helical" evidence="15">
    <location>
        <begin position="620"/>
        <end position="637"/>
    </location>
</feature>
<gene>
    <name evidence="17" type="ORF">HAQ05_22090</name>
</gene>
<feature type="transmembrane region" description="Helical" evidence="15">
    <location>
        <begin position="195"/>
        <end position="219"/>
    </location>
</feature>
<evidence type="ECO:0000313" key="17">
    <source>
        <dbReference type="EMBL" id="MBD1601370.1"/>
    </source>
</evidence>
<dbReference type="PROSITE" id="PS50855">
    <property type="entry name" value="COX1"/>
    <property type="match status" value="1"/>
</dbReference>
<feature type="domain" description="Cytochrome oxidase subunit I profile" evidence="16">
    <location>
        <begin position="46"/>
        <end position="565"/>
    </location>
</feature>
<dbReference type="RefSeq" id="WP_190424585.1">
    <property type="nucleotide sequence ID" value="NZ_JAAOCA010000034.1"/>
</dbReference>
<comment type="caution">
    <text evidence="17">The sequence shown here is derived from an EMBL/GenBank/DDBJ whole genome shotgun (WGS) entry which is preliminary data.</text>
</comment>
<proteinExistence type="inferred from homology"/>
<evidence type="ECO:0000256" key="1">
    <source>
        <dbReference type="ARBA" id="ARBA00004651"/>
    </source>
</evidence>
<reference evidence="17 18" key="1">
    <citation type="journal article" date="2020" name="Insects">
        <title>Bacteria Belonging to Pseudomonas typographi sp. nov. from the Bark Beetle Ips typographus Have Genomic Potential to Aid in the Host Ecology.</title>
        <authorList>
            <person name="Peral-Aranega E."/>
            <person name="Saati-Santamaria Z."/>
            <person name="Kolarik M."/>
            <person name="Rivas R."/>
            <person name="Garcia-Fraile P."/>
        </authorList>
    </citation>
    <scope>NUCLEOTIDE SEQUENCE [LARGE SCALE GENOMIC DNA]</scope>
    <source>
        <strain evidence="17 18">CA3A</strain>
    </source>
</reference>
<feature type="transmembrane region" description="Helical" evidence="15">
    <location>
        <begin position="597"/>
        <end position="614"/>
    </location>
</feature>
<feature type="transmembrane region" description="Helical" evidence="15">
    <location>
        <begin position="458"/>
        <end position="480"/>
    </location>
</feature>
<feature type="transmembrane region" description="Helical" evidence="15">
    <location>
        <begin position="348"/>
        <end position="367"/>
    </location>
</feature>
<dbReference type="Pfam" id="PF00115">
    <property type="entry name" value="COX1"/>
    <property type="match status" value="1"/>
</dbReference>
<protein>
    <submittedName>
        <fullName evidence="17">Cytochrome ubiquinol oxidase subunit I</fullName>
    </submittedName>
</protein>
<evidence type="ECO:0000256" key="5">
    <source>
        <dbReference type="ARBA" id="ARBA00022617"/>
    </source>
</evidence>
<comment type="subcellular location">
    <subcellularLocation>
        <location evidence="1">Cell membrane</location>
        <topology evidence="1">Multi-pass membrane protein</topology>
    </subcellularLocation>
</comment>
<feature type="transmembrane region" description="Helical" evidence="15">
    <location>
        <begin position="429"/>
        <end position="446"/>
    </location>
</feature>
<evidence type="ECO:0000313" key="18">
    <source>
        <dbReference type="Proteomes" id="UP000805841"/>
    </source>
</evidence>
<dbReference type="InterPro" id="IPR023615">
    <property type="entry name" value="Cyt_c_Oxase_su1_BS"/>
</dbReference>
<keyword evidence="11" id="KW-0408">Iron</keyword>
<dbReference type="InterPro" id="IPR023616">
    <property type="entry name" value="Cyt_c_oxase-like_su1_dom"/>
</dbReference>
<feature type="transmembrane region" description="Helical" evidence="15">
    <location>
        <begin position="145"/>
        <end position="168"/>
    </location>
</feature>
<feature type="transmembrane region" description="Helical" evidence="15">
    <location>
        <begin position="316"/>
        <end position="342"/>
    </location>
</feature>
<feature type="transmembrane region" description="Helical" evidence="15">
    <location>
        <begin position="231"/>
        <end position="261"/>
    </location>
</feature>
<dbReference type="SUPFAM" id="SSF81442">
    <property type="entry name" value="Cytochrome c oxidase subunit I-like"/>
    <property type="match status" value="1"/>
</dbReference>
<feature type="transmembrane region" description="Helical" evidence="15">
    <location>
        <begin position="281"/>
        <end position="304"/>
    </location>
</feature>
<keyword evidence="5 14" id="KW-0349">Heme</keyword>
<name>A0ABR7Z746_9PSED</name>
<evidence type="ECO:0000256" key="11">
    <source>
        <dbReference type="ARBA" id="ARBA00023004"/>
    </source>
</evidence>
<evidence type="ECO:0000256" key="9">
    <source>
        <dbReference type="ARBA" id="ARBA00022982"/>
    </source>
</evidence>
<evidence type="ECO:0000256" key="3">
    <source>
        <dbReference type="ARBA" id="ARBA00022448"/>
    </source>
</evidence>
<keyword evidence="12" id="KW-0186">Copper</keyword>
<keyword evidence="3 14" id="KW-0813">Transport</keyword>
<dbReference type="PROSITE" id="PS00077">
    <property type="entry name" value="COX1_CUB"/>
    <property type="match status" value="1"/>
</dbReference>
<sequence>MSDLHGWLLGRLSWDALPFYSAIATVAAGVLVAGVLAAVLFIAATRRWGYLWREWLTSLDHKRIGVMYVVLALVMLVRGVIEGVLLRTQQAVAINNPGFLPPEHFSQLFTTHGTIMIFFMAMPFLTGLINIVVPLQIGARDVRFALLNAISLWLTVAGAGLVMISLVLGRFSTGGWSGYPPYTEPPYQTGVGPDYWIWALTLSSIGATLTGINFATTLYKERAPGMAFMRLPLFAWTALCTSILMIFAMPPLTVATLLLALDRYLGFHFFSNTDGGNLMNYINLFWLFGHPEVYILVLPSFGIFSEVFPTFSAKRLYGYTSLVLATLAITVLSFTVWLHHFFTMGQSAGVNAAFGIATMLIAIPTGVKIYDWMLTMFRGRVRLTVPLIYASLFLMLFVVGGLTGMTLATPPVDFQLHNTTYLVAHFHNMLIPGTLFGLLAGYTYWFPKVFGFRLNEHWGRVAAVCFGLGFLLAFMPLYLLGAAGMPRRLSVIHQSAFAPALWVAEAGAVLLFAAVASLVVQLIVSIRQRDHTRAPLGDPWNGRTLEWASPSPPPAYNFAVLPAVHDRDAFMWLKEQGQAYRAVVQPAPINMPRNTPVALFIGAASFVAAFGLVWHIGWAALGGVLAAVACVVVRSFNRHTHQTVSSAELAAEHNRWVAAVQAAEAVNRDLELDPRNRGRAEPTL</sequence>
<dbReference type="Gene3D" id="1.20.210.10">
    <property type="entry name" value="Cytochrome c oxidase-like, subunit I domain"/>
    <property type="match status" value="1"/>
</dbReference>
<evidence type="ECO:0000256" key="13">
    <source>
        <dbReference type="ARBA" id="ARBA00023136"/>
    </source>
</evidence>
<feature type="transmembrane region" description="Helical" evidence="15">
    <location>
        <begin position="115"/>
        <end position="133"/>
    </location>
</feature>
<dbReference type="Proteomes" id="UP000805841">
    <property type="component" value="Unassembled WGS sequence"/>
</dbReference>
<accession>A0ABR7Z746</accession>
<keyword evidence="8" id="KW-0479">Metal-binding</keyword>
<keyword evidence="7 14" id="KW-0812">Transmembrane</keyword>
<keyword evidence="18" id="KW-1185">Reference proteome</keyword>
<feature type="transmembrane region" description="Helical" evidence="15">
    <location>
        <begin position="20"/>
        <end position="43"/>
    </location>
</feature>
<dbReference type="PANTHER" id="PTHR10422:SF35">
    <property type="entry name" value="CYTOCHROME BO(3) UBIQUINOL OXIDASE SUBUNIT 1"/>
    <property type="match status" value="1"/>
</dbReference>
<dbReference type="EMBL" id="JAAOCA010000034">
    <property type="protein sequence ID" value="MBD1601370.1"/>
    <property type="molecule type" value="Genomic_DNA"/>
</dbReference>
<evidence type="ECO:0000256" key="14">
    <source>
        <dbReference type="RuleBase" id="RU000370"/>
    </source>
</evidence>
<dbReference type="InterPro" id="IPR000883">
    <property type="entry name" value="Cyt_C_Oxase_1"/>
</dbReference>
<evidence type="ECO:0000256" key="10">
    <source>
        <dbReference type="ARBA" id="ARBA00022989"/>
    </source>
</evidence>
<keyword evidence="4" id="KW-1003">Cell membrane</keyword>
<dbReference type="InterPro" id="IPR036927">
    <property type="entry name" value="Cyt_c_oxase-like_su1_sf"/>
</dbReference>